<dbReference type="Gene3D" id="2.20.25.80">
    <property type="entry name" value="WRKY domain"/>
    <property type="match status" value="1"/>
</dbReference>
<dbReference type="GO" id="GO:0003700">
    <property type="term" value="F:DNA-binding transcription factor activity"/>
    <property type="evidence" value="ECO:0007669"/>
    <property type="project" value="InterPro"/>
</dbReference>
<accession>A0AAN8W6B7</accession>
<comment type="caution">
    <text evidence="9">The sequence shown here is derived from an EMBL/GenBank/DDBJ whole genome shotgun (WGS) entry which is preliminary data.</text>
</comment>
<dbReference type="GO" id="GO:0005634">
    <property type="term" value="C:nucleus"/>
    <property type="evidence" value="ECO:0007669"/>
    <property type="project" value="UniProtKB-SubCell"/>
</dbReference>
<dbReference type="PANTHER" id="PTHR31429">
    <property type="entry name" value="WRKY TRANSCRIPTION FACTOR 36-RELATED"/>
    <property type="match status" value="1"/>
</dbReference>
<keyword evidence="10" id="KW-1185">Reference proteome</keyword>
<feature type="region of interest" description="Disordered" evidence="7">
    <location>
        <begin position="1"/>
        <end position="22"/>
    </location>
</feature>
<feature type="compositionally biased region" description="Polar residues" evidence="7">
    <location>
        <begin position="1"/>
        <end position="13"/>
    </location>
</feature>
<dbReference type="SUPFAM" id="SSF118290">
    <property type="entry name" value="WRKY DNA-binding domain"/>
    <property type="match status" value="1"/>
</dbReference>
<evidence type="ECO:0000256" key="7">
    <source>
        <dbReference type="SAM" id="MobiDB-lite"/>
    </source>
</evidence>
<evidence type="ECO:0000313" key="9">
    <source>
        <dbReference type="EMBL" id="KAK6946974.1"/>
    </source>
</evidence>
<dbReference type="SMART" id="SM00774">
    <property type="entry name" value="WRKY"/>
    <property type="match status" value="1"/>
</dbReference>
<feature type="domain" description="WRKY" evidence="8">
    <location>
        <begin position="192"/>
        <end position="258"/>
    </location>
</feature>
<evidence type="ECO:0000256" key="6">
    <source>
        <dbReference type="SAM" id="Coils"/>
    </source>
</evidence>
<dbReference type="FunFam" id="2.20.25.80:FF:000002">
    <property type="entry name" value="probable WRKY transcription factor 31"/>
    <property type="match status" value="1"/>
</dbReference>
<keyword evidence="3" id="KW-0238">DNA-binding</keyword>
<keyword evidence="2" id="KW-0805">Transcription regulation</keyword>
<evidence type="ECO:0000256" key="4">
    <source>
        <dbReference type="ARBA" id="ARBA00023163"/>
    </source>
</evidence>
<evidence type="ECO:0000256" key="1">
    <source>
        <dbReference type="ARBA" id="ARBA00004123"/>
    </source>
</evidence>
<evidence type="ECO:0000256" key="5">
    <source>
        <dbReference type="ARBA" id="ARBA00023242"/>
    </source>
</evidence>
<comment type="subcellular location">
    <subcellularLocation>
        <location evidence="1">Nucleus</location>
    </subcellularLocation>
</comment>
<dbReference type="InterPro" id="IPR003657">
    <property type="entry name" value="WRKY_dom"/>
</dbReference>
<organism evidence="9 10">
    <name type="scientific">Dillenia turbinata</name>
    <dbReference type="NCBI Taxonomy" id="194707"/>
    <lineage>
        <taxon>Eukaryota</taxon>
        <taxon>Viridiplantae</taxon>
        <taxon>Streptophyta</taxon>
        <taxon>Embryophyta</taxon>
        <taxon>Tracheophyta</taxon>
        <taxon>Spermatophyta</taxon>
        <taxon>Magnoliopsida</taxon>
        <taxon>eudicotyledons</taxon>
        <taxon>Gunneridae</taxon>
        <taxon>Pentapetalae</taxon>
        <taxon>Dilleniales</taxon>
        <taxon>Dilleniaceae</taxon>
        <taxon>Dillenia</taxon>
    </lineage>
</organism>
<dbReference type="EMBL" id="JBAMMX010000001">
    <property type="protein sequence ID" value="KAK6946974.1"/>
    <property type="molecule type" value="Genomic_DNA"/>
</dbReference>
<sequence length="427" mass="46445">MDLNLQITSSGSDSYADGEIKDEQTNNERAILCTELNRVSAENHQLRDLLSQLNRNCNVLQMQVVSLMQQQEHSQRAQIAPKNEIINGRGEERNNVNDIVERQFMDMGQNGKQVKTDFDTRMIGNTTLYLPHRDTNESWDMKRLGKEKSQVPSQTHLLDSSTTPKLNGITSDIDQATEAAIRRARVSVKARSEASMISDGCQWRKYGQKMAKGNPCPRAYYRCTMSASCPVRKQVQRCAEDRSVLVTTYEGHHNHPLPQAAVAMASTTTSAATMLLSGSMPSSDPNYFLAGAAINSSGTSPISVASISATAPFPTITLDLTRVPAPGAQVPVPALPSNTLPQRAAPAESTFSGVQRSHELRLGQQSRDQAQKLPSLPEASRATTTNFAADSNFTAAIVAALGSFMAMGSGHQSYNDTQIGNPKFSGK</sequence>
<reference evidence="9 10" key="1">
    <citation type="submission" date="2023-12" db="EMBL/GenBank/DDBJ databases">
        <title>A high-quality genome assembly for Dillenia turbinata (Dilleniales).</title>
        <authorList>
            <person name="Chanderbali A."/>
        </authorList>
    </citation>
    <scope>NUCLEOTIDE SEQUENCE [LARGE SCALE GENOMIC DNA]</scope>
    <source>
        <strain evidence="9">LSX21</strain>
        <tissue evidence="9">Leaf</tissue>
    </source>
</reference>
<proteinExistence type="predicted"/>
<name>A0AAN8W6B7_9MAGN</name>
<keyword evidence="4" id="KW-0804">Transcription</keyword>
<dbReference type="GO" id="GO:0043565">
    <property type="term" value="F:sequence-specific DNA binding"/>
    <property type="evidence" value="ECO:0007669"/>
    <property type="project" value="InterPro"/>
</dbReference>
<evidence type="ECO:0000259" key="8">
    <source>
        <dbReference type="PROSITE" id="PS50811"/>
    </source>
</evidence>
<dbReference type="PROSITE" id="PS50811">
    <property type="entry name" value="WRKY"/>
    <property type="match status" value="1"/>
</dbReference>
<dbReference type="PANTHER" id="PTHR31429:SF50">
    <property type="entry name" value="WRKY DOMAIN-CONTAINING PROTEIN"/>
    <property type="match status" value="1"/>
</dbReference>
<keyword evidence="6" id="KW-0175">Coiled coil</keyword>
<dbReference type="InterPro" id="IPR036576">
    <property type="entry name" value="WRKY_dom_sf"/>
</dbReference>
<keyword evidence="5" id="KW-0539">Nucleus</keyword>
<dbReference type="Proteomes" id="UP001370490">
    <property type="component" value="Unassembled WGS sequence"/>
</dbReference>
<feature type="region of interest" description="Disordered" evidence="7">
    <location>
        <begin position="334"/>
        <end position="379"/>
    </location>
</feature>
<feature type="coiled-coil region" evidence="6">
    <location>
        <begin position="36"/>
        <end position="70"/>
    </location>
</feature>
<dbReference type="AlphaFoldDB" id="A0AAN8W6B7"/>
<dbReference type="Pfam" id="PF03106">
    <property type="entry name" value="WRKY"/>
    <property type="match status" value="1"/>
</dbReference>
<evidence type="ECO:0000313" key="10">
    <source>
        <dbReference type="Proteomes" id="UP001370490"/>
    </source>
</evidence>
<gene>
    <name evidence="9" type="ORF">RJ641_000447</name>
</gene>
<dbReference type="InterPro" id="IPR044810">
    <property type="entry name" value="WRKY_plant"/>
</dbReference>
<evidence type="ECO:0000256" key="3">
    <source>
        <dbReference type="ARBA" id="ARBA00023125"/>
    </source>
</evidence>
<protein>
    <submittedName>
        <fullName evidence="9">WRKY domain</fullName>
    </submittedName>
</protein>
<evidence type="ECO:0000256" key="2">
    <source>
        <dbReference type="ARBA" id="ARBA00023015"/>
    </source>
</evidence>